<feature type="signal peptide" evidence="5">
    <location>
        <begin position="1"/>
        <end position="22"/>
    </location>
</feature>
<evidence type="ECO:0000313" key="9">
    <source>
        <dbReference type="Proteomes" id="UP000250675"/>
    </source>
</evidence>
<evidence type="ECO:0000256" key="4">
    <source>
        <dbReference type="ARBA" id="ARBA00023157"/>
    </source>
</evidence>
<evidence type="ECO:0000256" key="1">
    <source>
        <dbReference type="ARBA" id="ARBA00022487"/>
    </source>
</evidence>
<evidence type="ECO:0000256" key="2">
    <source>
        <dbReference type="ARBA" id="ARBA00022729"/>
    </source>
</evidence>
<dbReference type="Proteomes" id="UP000250675">
    <property type="component" value="Unassembled WGS sequence"/>
</dbReference>
<dbReference type="Proteomes" id="UP000254387">
    <property type="component" value="Unassembled WGS sequence"/>
</dbReference>
<sequence length="207" mass="21892">MTRLLKTILPIILCALFGLSFASPTQAVASLPIVLPALTCDALSATDFSAAVGAKVTINHTEMQTSAQGSWCKVSATIAPEIGVQIALPTQRWSQRFLQVGCGGLCGSINLSLSNASGCLPAMNGEFVVAATDMGHHGSMMDASWAEDPQKRIDFAWRANHLTAVLAKAVMQTLYRQPPAAKVCLLYGLLRRRSRSIDGSAALSAGF</sequence>
<evidence type="ECO:0000256" key="5">
    <source>
        <dbReference type="SAM" id="SignalP"/>
    </source>
</evidence>
<evidence type="ECO:0000256" key="3">
    <source>
        <dbReference type="ARBA" id="ARBA00022801"/>
    </source>
</evidence>
<dbReference type="EMBL" id="UGLU01000001">
    <property type="protein sequence ID" value="STU45271.1"/>
    <property type="molecule type" value="Genomic_DNA"/>
</dbReference>
<keyword evidence="2 5" id="KW-0732">Signal</keyword>
<evidence type="ECO:0000313" key="8">
    <source>
        <dbReference type="EMBL" id="STV30553.1"/>
    </source>
</evidence>
<dbReference type="Proteomes" id="UP000254141">
    <property type="component" value="Unassembled WGS sequence"/>
</dbReference>
<evidence type="ECO:0000313" key="6">
    <source>
        <dbReference type="EMBL" id="SQC20839.1"/>
    </source>
</evidence>
<evidence type="ECO:0000313" key="10">
    <source>
        <dbReference type="Proteomes" id="UP000254141"/>
    </source>
</evidence>
<gene>
    <name evidence="7" type="ORF">NCTC5051_00327</name>
    <name evidence="8" type="ORF">NCTC5053_03698</name>
    <name evidence="6" type="ORF">NCTC9645_01824</name>
</gene>
<dbReference type="GO" id="GO:0052689">
    <property type="term" value="F:carboxylic ester hydrolase activity"/>
    <property type="evidence" value="ECO:0007669"/>
    <property type="project" value="UniProtKB-KW"/>
</dbReference>
<dbReference type="PANTHER" id="PTHR33938">
    <property type="entry name" value="FERULOYL ESTERASE B-RELATED"/>
    <property type="match status" value="1"/>
</dbReference>
<dbReference type="PANTHER" id="PTHR33938:SF15">
    <property type="entry name" value="FERULOYL ESTERASE B-RELATED"/>
    <property type="match status" value="1"/>
</dbReference>
<dbReference type="InterPro" id="IPR011118">
    <property type="entry name" value="Tannase/feruloyl_esterase"/>
</dbReference>
<evidence type="ECO:0000313" key="7">
    <source>
        <dbReference type="EMBL" id="STU45271.1"/>
    </source>
</evidence>
<dbReference type="Pfam" id="PF07519">
    <property type="entry name" value="Tannase"/>
    <property type="match status" value="1"/>
</dbReference>
<organism evidence="6 9">
    <name type="scientific">Klebsiella pneumoniae</name>
    <dbReference type="NCBI Taxonomy" id="573"/>
    <lineage>
        <taxon>Bacteria</taxon>
        <taxon>Pseudomonadati</taxon>
        <taxon>Pseudomonadota</taxon>
        <taxon>Gammaproteobacteria</taxon>
        <taxon>Enterobacterales</taxon>
        <taxon>Enterobacteriaceae</taxon>
        <taxon>Klebsiella/Raoultella group</taxon>
        <taxon>Klebsiella</taxon>
        <taxon>Klebsiella pneumoniae complex</taxon>
    </lineage>
</organism>
<reference evidence="9 10" key="1">
    <citation type="submission" date="2018-06" db="EMBL/GenBank/DDBJ databases">
        <authorList>
            <consortium name="Pathogen Informatics"/>
            <person name="Doyle S."/>
        </authorList>
    </citation>
    <scope>NUCLEOTIDE SEQUENCE [LARGE SCALE GENOMIC DNA]</scope>
    <source>
        <strain evidence="7 10">NCTC5051</strain>
        <strain evidence="8 11">NCTC5053</strain>
        <strain evidence="6 9">NCTC9645</strain>
    </source>
</reference>
<proteinExistence type="predicted"/>
<keyword evidence="1" id="KW-0719">Serine esterase</keyword>
<protein>
    <submittedName>
        <fullName evidence="6">Hydrolase</fullName>
    </submittedName>
</protein>
<name>A0A2X3F845_KLEPN</name>
<dbReference type="EMBL" id="UGMN01000004">
    <property type="protein sequence ID" value="STV30553.1"/>
    <property type="molecule type" value="Genomic_DNA"/>
</dbReference>
<keyword evidence="4" id="KW-1015">Disulfide bond</keyword>
<dbReference type="EMBL" id="UASO01000004">
    <property type="protein sequence ID" value="SQC20839.1"/>
    <property type="molecule type" value="Genomic_DNA"/>
</dbReference>
<keyword evidence="3 6" id="KW-0378">Hydrolase</keyword>
<dbReference type="AlphaFoldDB" id="A0A2X3F845"/>
<feature type="chain" id="PRO_5044071767" evidence="5">
    <location>
        <begin position="23"/>
        <end position="207"/>
    </location>
</feature>
<evidence type="ECO:0000313" key="11">
    <source>
        <dbReference type="Proteomes" id="UP000254387"/>
    </source>
</evidence>
<accession>A0A2X3F845</accession>